<evidence type="ECO:0000313" key="1">
    <source>
        <dbReference type="EMBL" id="KAI0034180.1"/>
    </source>
</evidence>
<dbReference type="EMBL" id="MU273505">
    <property type="protein sequence ID" value="KAI0034180.1"/>
    <property type="molecule type" value="Genomic_DNA"/>
</dbReference>
<keyword evidence="2" id="KW-1185">Reference proteome</keyword>
<comment type="caution">
    <text evidence="1">The sequence shown here is derived from an EMBL/GenBank/DDBJ whole genome shotgun (WGS) entry which is preliminary data.</text>
</comment>
<dbReference type="Proteomes" id="UP000814128">
    <property type="component" value="Unassembled WGS sequence"/>
</dbReference>
<proteinExistence type="predicted"/>
<reference evidence="1" key="1">
    <citation type="submission" date="2021-02" db="EMBL/GenBank/DDBJ databases">
        <authorList>
            <consortium name="DOE Joint Genome Institute"/>
            <person name="Ahrendt S."/>
            <person name="Looney B.P."/>
            <person name="Miyauchi S."/>
            <person name="Morin E."/>
            <person name="Drula E."/>
            <person name="Courty P.E."/>
            <person name="Chicoki N."/>
            <person name="Fauchery L."/>
            <person name="Kohler A."/>
            <person name="Kuo A."/>
            <person name="Labutti K."/>
            <person name="Pangilinan J."/>
            <person name="Lipzen A."/>
            <person name="Riley R."/>
            <person name="Andreopoulos W."/>
            <person name="He G."/>
            <person name="Johnson J."/>
            <person name="Barry K.W."/>
            <person name="Grigoriev I.V."/>
            <person name="Nagy L."/>
            <person name="Hibbett D."/>
            <person name="Henrissat B."/>
            <person name="Matheny P.B."/>
            <person name="Labbe J."/>
            <person name="Martin F."/>
        </authorList>
    </citation>
    <scope>NUCLEOTIDE SEQUENCE</scope>
    <source>
        <strain evidence="1">EC-137</strain>
    </source>
</reference>
<evidence type="ECO:0000313" key="2">
    <source>
        <dbReference type="Proteomes" id="UP000814128"/>
    </source>
</evidence>
<gene>
    <name evidence="1" type="ORF">K488DRAFT_46151</name>
</gene>
<organism evidence="1 2">
    <name type="scientific">Vararia minispora EC-137</name>
    <dbReference type="NCBI Taxonomy" id="1314806"/>
    <lineage>
        <taxon>Eukaryota</taxon>
        <taxon>Fungi</taxon>
        <taxon>Dikarya</taxon>
        <taxon>Basidiomycota</taxon>
        <taxon>Agaricomycotina</taxon>
        <taxon>Agaricomycetes</taxon>
        <taxon>Russulales</taxon>
        <taxon>Lachnocladiaceae</taxon>
        <taxon>Vararia</taxon>
    </lineage>
</organism>
<sequence length="322" mass="35392">MPSKVVICGAGFIGLRIAHAISQANSFVKPLRHIQISSRSPEKLDTSLHRDLPSAHVLPLVPLDITKPEMLDPAFHGANVVVSLVGVLTGSPKTFEEIQWQGAENVARAARRAGAKLVHMSALGANKDSKIPYERTKALGEDAAFRHCPDATVIRPSLVFGPGDGFFGRFAQLSKFLPFLPVFGDGSTRFQPVFVDDLARLVELVSRDDAEIRRELSGRIVYAGGPDIFTFRDIMKMVLKYTGRTRPIIHVPWAIGNVQGAMLEKLPPSVLTLTRDQVKQLKHDNTVPSPLPPGELSLADLLRKHFQDKPTSAHRILPKYLA</sequence>
<accession>A0ACB8QR17</accession>
<protein>
    <submittedName>
        <fullName evidence="1">NAD-P-binding protein</fullName>
    </submittedName>
</protein>
<name>A0ACB8QR17_9AGAM</name>
<reference evidence="1" key="2">
    <citation type="journal article" date="2022" name="New Phytol.">
        <title>Evolutionary transition to the ectomycorrhizal habit in the genomes of a hyperdiverse lineage of mushroom-forming fungi.</title>
        <authorList>
            <person name="Looney B."/>
            <person name="Miyauchi S."/>
            <person name="Morin E."/>
            <person name="Drula E."/>
            <person name="Courty P.E."/>
            <person name="Kohler A."/>
            <person name="Kuo A."/>
            <person name="LaButti K."/>
            <person name="Pangilinan J."/>
            <person name="Lipzen A."/>
            <person name="Riley R."/>
            <person name="Andreopoulos W."/>
            <person name="He G."/>
            <person name="Johnson J."/>
            <person name="Nolan M."/>
            <person name="Tritt A."/>
            <person name="Barry K.W."/>
            <person name="Grigoriev I.V."/>
            <person name="Nagy L.G."/>
            <person name="Hibbett D."/>
            <person name="Henrissat B."/>
            <person name="Matheny P.B."/>
            <person name="Labbe J."/>
            <person name="Martin F.M."/>
        </authorList>
    </citation>
    <scope>NUCLEOTIDE SEQUENCE</scope>
    <source>
        <strain evidence="1">EC-137</strain>
    </source>
</reference>